<comment type="catalytic activity">
    <reaction evidence="11">
        <text>D-erythrose 4-phosphate + phosphoenolpyruvate + H2O = 7-phospho-2-dehydro-3-deoxy-D-arabino-heptonate + phosphate</text>
        <dbReference type="Rhea" id="RHEA:14717"/>
        <dbReference type="ChEBI" id="CHEBI:15377"/>
        <dbReference type="ChEBI" id="CHEBI:16897"/>
        <dbReference type="ChEBI" id="CHEBI:43474"/>
        <dbReference type="ChEBI" id="CHEBI:58394"/>
        <dbReference type="ChEBI" id="CHEBI:58702"/>
        <dbReference type="EC" id="2.5.1.54"/>
    </reaction>
</comment>
<sequence length="370" mass="40528">MFNSDHMSDVSRKDKVIDSRIKVMRALLSPDYITQNQPCSERGVAHVFSSRQQLADIVSHDDDRMFCIVGPCSIHDAKAALEYGKLLAELAHELKNELLIVMRVYFEKPRTTIGWKGLMNDPHLDGSFRINEGIELARKILLGLTELGLPVGVEWLDVITPQYICDLVTWGAIGARTTESQVHRQLVSGLSMPVGFKNATSGDVQVCVDACVSARHPHCFLGVTHSGAAAIVETTGNHDVHVILRGGKGANAENYFPKDVQGVAAVMRKSKLRPSIVVDCSHGNSRKDHTRQHLVSESVAKQVAEGNQDIVGVMIESNLVAGKQNLVSGHAHELTYGQSITDACVDFAETTKMLLSLAQAVRDRRSGLEY</sequence>
<evidence type="ECO:0000256" key="7">
    <source>
        <dbReference type="ARBA" id="ARBA00023141"/>
    </source>
</evidence>
<dbReference type="InterPro" id="IPR013785">
    <property type="entry name" value="Aldolase_TIM"/>
</dbReference>
<evidence type="ECO:0000259" key="12">
    <source>
        <dbReference type="Pfam" id="PF00793"/>
    </source>
</evidence>
<keyword evidence="5" id="KW-0028">Amino-acid biosynthesis</keyword>
<evidence type="ECO:0000256" key="5">
    <source>
        <dbReference type="ARBA" id="ARBA00022605"/>
    </source>
</evidence>
<dbReference type="PANTHER" id="PTHR21225:SF12">
    <property type="entry name" value="PHOSPHO-2-DEHYDRO-3-DEOXYHEPTONATE ALDOLASE, TYROSINE-INHIBITED"/>
    <property type="match status" value="1"/>
</dbReference>
<proteinExistence type="evidence at transcript level"/>
<evidence type="ECO:0000256" key="3">
    <source>
        <dbReference type="ARBA" id="ARBA00007985"/>
    </source>
</evidence>
<feature type="domain" description="DAHP synthetase I/KDSA" evidence="12">
    <location>
        <begin position="56"/>
        <end position="350"/>
    </location>
</feature>
<protein>
    <recommendedName>
        <fullName evidence="4">3-deoxy-7-phosphoheptulonate synthase</fullName>
        <ecNumber evidence="4">2.5.1.54</ecNumber>
    </recommendedName>
    <alternativeName>
        <fullName evidence="10">3-deoxy-D-arabino-heptulosonate 7-phosphate synthase</fullName>
    </alternativeName>
    <alternativeName>
        <fullName evidence="9">DAHP synthase</fullName>
    </alternativeName>
    <alternativeName>
        <fullName evidence="8">Phospho-2-keto-3-deoxyheptonate aldolase</fullName>
    </alternativeName>
</protein>
<dbReference type="Gene3D" id="3.20.20.70">
    <property type="entry name" value="Aldolase class I"/>
    <property type="match status" value="1"/>
</dbReference>
<dbReference type="PIRSF" id="PIRSF001361">
    <property type="entry name" value="DAHP_synthase"/>
    <property type="match status" value="1"/>
</dbReference>
<name>A0A2P2I4I2_9CRUS</name>
<keyword evidence="6" id="KW-0808">Transferase</keyword>
<evidence type="ECO:0000256" key="2">
    <source>
        <dbReference type="ARBA" id="ARBA00004688"/>
    </source>
</evidence>
<dbReference type="EMBL" id="IACF01003299">
    <property type="protein sequence ID" value="LAB68921.1"/>
    <property type="molecule type" value="mRNA"/>
</dbReference>
<reference evidence="13" key="2">
    <citation type="journal article" date="2018" name="Biosci. Biotechnol. Biochem.">
        <title>Polysaccharide hydrolase of the hadal zone amphipods Hirondellea gigas.</title>
        <authorList>
            <person name="Kobayashi H."/>
            <person name="Nagahama T."/>
            <person name="Arai W."/>
            <person name="Sasagawa Y."/>
            <person name="Umeda M."/>
            <person name="Hayashi T."/>
            <person name="Nikaido I."/>
            <person name="Watanabe H."/>
            <person name="Oguri K."/>
            <person name="Kitazato H."/>
            <person name="Fujioka K."/>
            <person name="Kido Y."/>
            <person name="Takami H."/>
        </authorList>
    </citation>
    <scope>NUCLEOTIDE SEQUENCE</scope>
    <source>
        <tissue evidence="13">Whole body</tissue>
    </source>
</reference>
<evidence type="ECO:0000256" key="9">
    <source>
        <dbReference type="ARBA" id="ARBA00031349"/>
    </source>
</evidence>
<keyword evidence="7" id="KW-0057">Aromatic amino acid biosynthesis</keyword>
<evidence type="ECO:0000256" key="10">
    <source>
        <dbReference type="ARBA" id="ARBA00032193"/>
    </source>
</evidence>
<organism evidence="13">
    <name type="scientific">Hirondellea gigas</name>
    <dbReference type="NCBI Taxonomy" id="1518452"/>
    <lineage>
        <taxon>Eukaryota</taxon>
        <taxon>Metazoa</taxon>
        <taxon>Ecdysozoa</taxon>
        <taxon>Arthropoda</taxon>
        <taxon>Crustacea</taxon>
        <taxon>Multicrustacea</taxon>
        <taxon>Malacostraca</taxon>
        <taxon>Eumalacostraca</taxon>
        <taxon>Peracarida</taxon>
        <taxon>Amphipoda</taxon>
        <taxon>Amphilochidea</taxon>
        <taxon>Lysianassida</taxon>
        <taxon>Lysianassidira</taxon>
        <taxon>Lysianassoidea</taxon>
        <taxon>Lysianassidae</taxon>
        <taxon>Hirondellea</taxon>
    </lineage>
</organism>
<dbReference type="NCBIfam" id="TIGR00034">
    <property type="entry name" value="aroFGH"/>
    <property type="match status" value="1"/>
</dbReference>
<dbReference type="GO" id="GO:0009073">
    <property type="term" value="P:aromatic amino acid family biosynthetic process"/>
    <property type="evidence" value="ECO:0007669"/>
    <property type="project" value="UniProtKB-KW"/>
</dbReference>
<evidence type="ECO:0000256" key="6">
    <source>
        <dbReference type="ARBA" id="ARBA00022679"/>
    </source>
</evidence>
<dbReference type="GO" id="GO:0008652">
    <property type="term" value="P:amino acid biosynthetic process"/>
    <property type="evidence" value="ECO:0007669"/>
    <property type="project" value="UniProtKB-KW"/>
</dbReference>
<reference evidence="14" key="1">
    <citation type="submission" date="2017-11" db="EMBL/GenBank/DDBJ databases">
        <title>The sensing device of the deep-sea amphipod.</title>
        <authorList>
            <person name="Kobayashi H."/>
            <person name="Nagahama T."/>
            <person name="Arai W."/>
            <person name="Sasagawa Y."/>
            <person name="Umeda M."/>
            <person name="Hayashi T."/>
            <person name="Nikaido I."/>
            <person name="Watanabe H."/>
            <person name="Oguri K."/>
            <person name="Kitazato H."/>
            <person name="Fujioka K."/>
            <person name="Kido Y."/>
            <person name="Takami H."/>
        </authorList>
    </citation>
    <scope>NUCLEOTIDE SEQUENCE</scope>
    <source>
        <tissue evidence="14">Whole body</tissue>
    </source>
</reference>
<dbReference type="GO" id="GO:0003849">
    <property type="term" value="F:3-deoxy-7-phosphoheptulonate synthase activity"/>
    <property type="evidence" value="ECO:0007669"/>
    <property type="project" value="UniProtKB-EC"/>
</dbReference>
<evidence type="ECO:0000256" key="8">
    <source>
        <dbReference type="ARBA" id="ARBA00031111"/>
    </source>
</evidence>
<dbReference type="SUPFAM" id="SSF51569">
    <property type="entry name" value="Aldolase"/>
    <property type="match status" value="1"/>
</dbReference>
<dbReference type="FunFam" id="3.20.20.70:FF:000005">
    <property type="entry name" value="Phospho-2-dehydro-3-deoxyheptonate aldolase"/>
    <property type="match status" value="1"/>
</dbReference>
<dbReference type="NCBIfam" id="NF009395">
    <property type="entry name" value="PRK12755.1"/>
    <property type="match status" value="1"/>
</dbReference>
<dbReference type="EC" id="2.5.1.54" evidence="4"/>
<evidence type="ECO:0000313" key="13">
    <source>
        <dbReference type="EMBL" id="LAB68921.1"/>
    </source>
</evidence>
<dbReference type="PANTHER" id="PTHR21225">
    <property type="entry name" value="PHOSPHO-2-DEHYDRO-3-DEOXYHEPTONATE ALDOLASE DAHP SYNTHETASE"/>
    <property type="match status" value="1"/>
</dbReference>
<evidence type="ECO:0000256" key="11">
    <source>
        <dbReference type="ARBA" id="ARBA00047508"/>
    </source>
</evidence>
<evidence type="ECO:0000256" key="1">
    <source>
        <dbReference type="ARBA" id="ARBA00003726"/>
    </source>
</evidence>
<dbReference type="Pfam" id="PF00793">
    <property type="entry name" value="DAHP_synth_1"/>
    <property type="match status" value="1"/>
</dbReference>
<dbReference type="InterPro" id="IPR006219">
    <property type="entry name" value="DAHP_synth_1"/>
</dbReference>
<dbReference type="AlphaFoldDB" id="A0A2P2I4I2"/>
<dbReference type="InterPro" id="IPR006218">
    <property type="entry name" value="DAHP1/KDSA"/>
</dbReference>
<evidence type="ECO:0000313" key="14">
    <source>
        <dbReference type="EMBL" id="LAC22906.1"/>
    </source>
</evidence>
<comment type="similarity">
    <text evidence="3">Belongs to the class-I DAHP synthase family.</text>
</comment>
<comment type="pathway">
    <text evidence="2">Metabolic intermediate biosynthesis; chorismate biosynthesis; chorismate from D-erythrose 4-phosphate and phosphoenolpyruvate: step 1/7.</text>
</comment>
<dbReference type="EMBL" id="IACT01003677">
    <property type="protein sequence ID" value="LAC22906.1"/>
    <property type="molecule type" value="mRNA"/>
</dbReference>
<evidence type="ECO:0000256" key="4">
    <source>
        <dbReference type="ARBA" id="ARBA00012694"/>
    </source>
</evidence>
<comment type="function">
    <text evidence="1">Stereospecific condensation of phosphoenolpyruvate (PEP) and D-erythrose-4-phosphate (E4P) giving rise to 3-deoxy-D-arabino-heptulosonate-7-phosphate (DAHP).</text>
</comment>
<accession>A0A2P2I4I2</accession>
<dbReference type="GO" id="GO:0005737">
    <property type="term" value="C:cytoplasm"/>
    <property type="evidence" value="ECO:0007669"/>
    <property type="project" value="TreeGrafter"/>
</dbReference>